<sequence>MARRRRSAFVISDQAVPPGERRTVQLDVAQLYTHTPVGMPVHVVHGRRDGPTLCLSAAIHGDEINGIEIIRRVLALPQLRRMRGTLLAVPIVNVFGVLAQTRYLPDRRDLNRSFPGSAGGSLAARLAHLFMSQVLERASHAIDLHTGTAHRTNLPQIRANLDDPGTLELARAFSAPVIINSDLRDGSLRHAADERGIPVLLYEAGEALRFDEDCIRLGVRGITGVMRELGMLPRVKRKYPPRRPVQVENTRWVRTESSGILRTTVQLGQRVRRGEQLGLISDPFGDGETQALAAFDGIVIGRTNLPLVHEGDALFHVARVRHPERASEVVEELAELDGEEDEPS</sequence>
<dbReference type="OrthoDB" id="9782876at2"/>
<evidence type="ECO:0000256" key="2">
    <source>
        <dbReference type="ARBA" id="ARBA00022723"/>
    </source>
</evidence>
<evidence type="ECO:0000313" key="6">
    <source>
        <dbReference type="EMBL" id="ABM61037.1"/>
    </source>
</evidence>
<dbReference type="AlphaFoldDB" id="A1WTM5"/>
<comment type="cofactor">
    <cofactor evidence="1">
        <name>Zn(2+)</name>
        <dbReference type="ChEBI" id="CHEBI:29105"/>
    </cofactor>
</comment>
<evidence type="ECO:0000259" key="5">
    <source>
        <dbReference type="Pfam" id="PF24827"/>
    </source>
</evidence>
<dbReference type="Gene3D" id="3.40.630.10">
    <property type="entry name" value="Zn peptidases"/>
    <property type="match status" value="1"/>
</dbReference>
<dbReference type="InterPro" id="IPR053138">
    <property type="entry name" value="N-alpha-Ac-DABA_deacetylase"/>
</dbReference>
<dbReference type="PANTHER" id="PTHR37326">
    <property type="entry name" value="BLL3975 PROTEIN"/>
    <property type="match status" value="1"/>
</dbReference>
<dbReference type="SUPFAM" id="SSF53187">
    <property type="entry name" value="Zn-dependent exopeptidases"/>
    <property type="match status" value="1"/>
</dbReference>
<dbReference type="GO" id="GO:0046872">
    <property type="term" value="F:metal ion binding"/>
    <property type="evidence" value="ECO:0007669"/>
    <property type="project" value="UniProtKB-KW"/>
</dbReference>
<dbReference type="EMBL" id="CP000544">
    <property type="protein sequence ID" value="ABM61037.1"/>
    <property type="molecule type" value="Genomic_DNA"/>
</dbReference>
<dbReference type="eggNOG" id="COG3608">
    <property type="taxonomic scope" value="Bacteria"/>
</dbReference>
<keyword evidence="4" id="KW-0862">Zinc</keyword>
<dbReference type="KEGG" id="hha:Hhal_0243"/>
<dbReference type="PANTHER" id="PTHR37326:SF2">
    <property type="entry name" value="SUCCINYLGLUTAMATE DESUCCINYLASE_ASPARTOACYLASE FAMILY PROTEIN"/>
    <property type="match status" value="1"/>
</dbReference>
<dbReference type="Proteomes" id="UP000000647">
    <property type="component" value="Chromosome"/>
</dbReference>
<dbReference type="HOGENOM" id="CLU_035605_0_1_6"/>
<dbReference type="GO" id="GO:0016811">
    <property type="term" value="F:hydrolase activity, acting on carbon-nitrogen (but not peptide) bonds, in linear amides"/>
    <property type="evidence" value="ECO:0007669"/>
    <property type="project" value="InterPro"/>
</dbReference>
<organism evidence="6 7">
    <name type="scientific">Halorhodospira halophila (strain DSM 244 / SL1)</name>
    <name type="common">Ectothiorhodospira halophila (strain DSM 244 / SL1)</name>
    <dbReference type="NCBI Taxonomy" id="349124"/>
    <lineage>
        <taxon>Bacteria</taxon>
        <taxon>Pseudomonadati</taxon>
        <taxon>Pseudomonadota</taxon>
        <taxon>Gammaproteobacteria</taxon>
        <taxon>Chromatiales</taxon>
        <taxon>Ectothiorhodospiraceae</taxon>
        <taxon>Halorhodospira</taxon>
    </lineage>
</organism>
<dbReference type="InterPro" id="IPR043795">
    <property type="entry name" value="N-alpha-Ac-DABA-like"/>
</dbReference>
<reference evidence="7" key="1">
    <citation type="submission" date="2006-12" db="EMBL/GenBank/DDBJ databases">
        <title>Complete sequence of Halorhodospira halophila SL1.</title>
        <authorList>
            <consortium name="US DOE Joint Genome Institute"/>
            <person name="Copeland A."/>
            <person name="Lucas S."/>
            <person name="Lapidus A."/>
            <person name="Barry K."/>
            <person name="Detter J.C."/>
            <person name="Glavina del Rio T."/>
            <person name="Hammon N."/>
            <person name="Israni S."/>
            <person name="Dalin E."/>
            <person name="Tice H."/>
            <person name="Pitluck S."/>
            <person name="Saunders E."/>
            <person name="Brettin T."/>
            <person name="Bruce D."/>
            <person name="Han C."/>
            <person name="Tapia R."/>
            <person name="Schmutz J."/>
            <person name="Larimer F."/>
            <person name="Land M."/>
            <person name="Hauser L."/>
            <person name="Kyrpides N."/>
            <person name="Mikhailova N."/>
            <person name="Hoff W."/>
            <person name="Richardson P."/>
        </authorList>
    </citation>
    <scope>NUCLEOTIDE SEQUENCE [LARGE SCALE GENOMIC DNA]</scope>
    <source>
        <strain evidence="7">DSM 244 / SL1</strain>
    </source>
</reference>
<accession>A1WTM5</accession>
<name>A1WTM5_HALHL</name>
<dbReference type="CDD" id="cd06251">
    <property type="entry name" value="M14_ASTE_ASPA-like"/>
    <property type="match status" value="1"/>
</dbReference>
<keyword evidence="3" id="KW-0378">Hydrolase</keyword>
<gene>
    <name evidence="6" type="ordered locus">Hhal_0243</name>
</gene>
<dbReference type="GO" id="GO:0016788">
    <property type="term" value="F:hydrolase activity, acting on ester bonds"/>
    <property type="evidence" value="ECO:0007669"/>
    <property type="project" value="InterPro"/>
</dbReference>
<keyword evidence="2" id="KW-0479">Metal-binding</keyword>
<protein>
    <submittedName>
        <fullName evidence="6">Succinylglutamate desuccinylase/aspartoacylase</fullName>
    </submittedName>
</protein>
<keyword evidence="7" id="KW-1185">Reference proteome</keyword>
<dbReference type="PIRSF" id="PIRSF039012">
    <property type="entry name" value="ASP"/>
    <property type="match status" value="1"/>
</dbReference>
<dbReference type="RefSeq" id="WP_011813060.1">
    <property type="nucleotide sequence ID" value="NC_008789.1"/>
</dbReference>
<evidence type="ECO:0000256" key="3">
    <source>
        <dbReference type="ARBA" id="ARBA00022801"/>
    </source>
</evidence>
<reference evidence="6 7" key="2">
    <citation type="journal article" date="2013" name="Stand. Genomic Sci.">
        <title>Complete genome sequence of Halorhodospira halophila SL1.</title>
        <authorList>
            <person name="Challacombe J.F."/>
            <person name="Majid S."/>
            <person name="Deole R."/>
            <person name="Brettin T.S."/>
            <person name="Bruce D."/>
            <person name="Delano S.F."/>
            <person name="Detter J.C."/>
            <person name="Gleasner C.D."/>
            <person name="Han C.S."/>
            <person name="Misra M."/>
            <person name="Reitenga K.G."/>
            <person name="Mikhailova N."/>
            <person name="Woyke T."/>
            <person name="Pitluck S."/>
            <person name="Nolan M."/>
            <person name="Land M.L."/>
            <person name="Saunders E."/>
            <person name="Tapia R."/>
            <person name="Lapidus A."/>
            <person name="Ivanova N."/>
            <person name="Hoff W.D."/>
        </authorList>
    </citation>
    <scope>NUCLEOTIDE SEQUENCE [LARGE SCALE GENOMIC DNA]</scope>
    <source>
        <strain evidence="7">DSM 244 / SL1</strain>
    </source>
</reference>
<evidence type="ECO:0000313" key="7">
    <source>
        <dbReference type="Proteomes" id="UP000000647"/>
    </source>
</evidence>
<evidence type="ECO:0000256" key="1">
    <source>
        <dbReference type="ARBA" id="ARBA00001947"/>
    </source>
</evidence>
<dbReference type="STRING" id="349124.Hhal_0243"/>
<feature type="domain" description="Succinylglutamate desuccinylase/Aspartoacylase catalytic" evidence="5">
    <location>
        <begin position="49"/>
        <end position="228"/>
    </location>
</feature>
<dbReference type="Pfam" id="PF24827">
    <property type="entry name" value="AstE_AspA_cat"/>
    <property type="match status" value="1"/>
</dbReference>
<dbReference type="InterPro" id="IPR055438">
    <property type="entry name" value="AstE_AspA_cat"/>
</dbReference>
<evidence type="ECO:0000256" key="4">
    <source>
        <dbReference type="ARBA" id="ARBA00022833"/>
    </source>
</evidence>
<proteinExistence type="predicted"/>